<evidence type="ECO:0000313" key="1">
    <source>
        <dbReference type="EMBL" id="UYW02343.1"/>
    </source>
</evidence>
<name>A0ABY6M1B6_9FLAO</name>
<dbReference type="EMBL" id="CP081495">
    <property type="protein sequence ID" value="UYW02343.1"/>
    <property type="molecule type" value="Genomic_DNA"/>
</dbReference>
<proteinExistence type="predicted"/>
<sequence length="157" mass="17885">MLNVVPSPSLAEGTIKYKSHQIANLCSLKIPEFLNPFRCDIFRAISEDGLTELSVTIFEKPYCNEVLNASFLKQLKAHQLVNSDFSTPSLQSTYKITDNYLTTSFNLDNEIQYNLTSTKVVNNRLMLCEIIYCQHGSCFDSDSFQVLENINNSIQFH</sequence>
<dbReference type="RefSeq" id="WP_264434890.1">
    <property type="nucleotide sequence ID" value="NZ_CP081495.1"/>
</dbReference>
<gene>
    <name evidence="1" type="ORF">K5I29_05445</name>
</gene>
<protein>
    <submittedName>
        <fullName evidence="1">Uncharacterized protein</fullName>
    </submittedName>
</protein>
<accession>A0ABY6M1B6</accession>
<organism evidence="1 2">
    <name type="scientific">Flavobacterium agricola</name>
    <dbReference type="NCBI Taxonomy" id="2870839"/>
    <lineage>
        <taxon>Bacteria</taxon>
        <taxon>Pseudomonadati</taxon>
        <taxon>Bacteroidota</taxon>
        <taxon>Flavobacteriia</taxon>
        <taxon>Flavobacteriales</taxon>
        <taxon>Flavobacteriaceae</taxon>
        <taxon>Flavobacterium</taxon>
    </lineage>
</organism>
<evidence type="ECO:0000313" key="2">
    <source>
        <dbReference type="Proteomes" id="UP001163328"/>
    </source>
</evidence>
<keyword evidence="2" id="KW-1185">Reference proteome</keyword>
<dbReference type="Proteomes" id="UP001163328">
    <property type="component" value="Chromosome"/>
</dbReference>
<reference evidence="1" key="1">
    <citation type="submission" date="2021-08" db="EMBL/GenBank/DDBJ databases">
        <title>Flavobacterium sp. strain CC-SYL302.</title>
        <authorList>
            <person name="Lin S.-Y."/>
            <person name="Lee T.-H."/>
            <person name="Young C.-C."/>
        </authorList>
    </citation>
    <scope>NUCLEOTIDE SEQUENCE</scope>
    <source>
        <strain evidence="1">CC-SYL302</strain>
    </source>
</reference>